<evidence type="ECO:0000313" key="2">
    <source>
        <dbReference type="EMBL" id="RNF86043.1"/>
    </source>
</evidence>
<dbReference type="AlphaFoldDB" id="A0A3M8SYZ5"/>
<dbReference type="Pfam" id="PF00359">
    <property type="entry name" value="PTS_EIIA_2"/>
    <property type="match status" value="1"/>
</dbReference>
<dbReference type="GO" id="GO:0030295">
    <property type="term" value="F:protein kinase activator activity"/>
    <property type="evidence" value="ECO:0007669"/>
    <property type="project" value="TreeGrafter"/>
</dbReference>
<keyword evidence="2" id="KW-0813">Transport</keyword>
<sequence>MPLHHLLSADRIAILVEPGDRGAVLDAAARLLAGTSASSAAAIGASLRQREQLASTAIGHGVAIPHGRVAAVEEIRGAFLRLADPVDFGAHDGEPVDLVLAMAVPEHCVQEHLQQLAELAERFADPDFRLTLRAAANTTELGRCLLDGALPRRTTTTTIA</sequence>
<reference evidence="2 3" key="1">
    <citation type="submission" date="2018-11" db="EMBL/GenBank/DDBJ databases">
        <title>Lysobacter cryohumiis sp. nov., isolated from soil in the Tianshan Mountains, Xinjiang, China.</title>
        <authorList>
            <person name="Luo Y."/>
            <person name="Sheng H."/>
        </authorList>
    </citation>
    <scope>NUCLEOTIDE SEQUENCE [LARGE SCALE GENOMIC DNA]</scope>
    <source>
        <strain evidence="2 3">ZS60</strain>
    </source>
</reference>
<feature type="domain" description="PTS EIIA type-2" evidence="1">
    <location>
        <begin position="5"/>
        <end position="148"/>
    </location>
</feature>
<organism evidence="2 3">
    <name type="scientific">Montanilutibacter psychrotolerans</name>
    <dbReference type="NCBI Taxonomy" id="1327343"/>
    <lineage>
        <taxon>Bacteria</taxon>
        <taxon>Pseudomonadati</taxon>
        <taxon>Pseudomonadota</taxon>
        <taxon>Gammaproteobacteria</taxon>
        <taxon>Lysobacterales</taxon>
        <taxon>Lysobacteraceae</taxon>
        <taxon>Montanilutibacter</taxon>
    </lineage>
</organism>
<gene>
    <name evidence="2" type="ORF">EER27_01000</name>
</gene>
<evidence type="ECO:0000313" key="3">
    <source>
        <dbReference type="Proteomes" id="UP000267049"/>
    </source>
</evidence>
<dbReference type="PANTHER" id="PTHR47738">
    <property type="entry name" value="PTS SYSTEM FRUCTOSE-LIKE EIIA COMPONENT-RELATED"/>
    <property type="match status" value="1"/>
</dbReference>
<comment type="caution">
    <text evidence="2">The sequence shown here is derived from an EMBL/GenBank/DDBJ whole genome shotgun (WGS) entry which is preliminary data.</text>
</comment>
<dbReference type="InterPro" id="IPR002178">
    <property type="entry name" value="PTS_EIIA_type-2_dom"/>
</dbReference>
<dbReference type="EMBL" id="RIBS01000001">
    <property type="protein sequence ID" value="RNF86043.1"/>
    <property type="molecule type" value="Genomic_DNA"/>
</dbReference>
<dbReference type="InterPro" id="IPR016152">
    <property type="entry name" value="PTrfase/Anion_transptr"/>
</dbReference>
<name>A0A3M8SYZ5_9GAMM</name>
<dbReference type="PANTHER" id="PTHR47738:SF1">
    <property type="entry name" value="NITROGEN REGULATORY PROTEIN"/>
    <property type="match status" value="1"/>
</dbReference>
<evidence type="ECO:0000259" key="1">
    <source>
        <dbReference type="PROSITE" id="PS51094"/>
    </source>
</evidence>
<dbReference type="PROSITE" id="PS00372">
    <property type="entry name" value="PTS_EIIA_TYPE_2_HIS"/>
    <property type="match status" value="1"/>
</dbReference>
<accession>A0A3M8SYZ5</accession>
<dbReference type="CDD" id="cd00211">
    <property type="entry name" value="PTS_IIA_fru"/>
    <property type="match status" value="1"/>
</dbReference>
<dbReference type="SUPFAM" id="SSF55804">
    <property type="entry name" value="Phoshotransferase/anion transport protein"/>
    <property type="match status" value="1"/>
</dbReference>
<dbReference type="Proteomes" id="UP000267049">
    <property type="component" value="Unassembled WGS sequence"/>
</dbReference>
<dbReference type="InterPro" id="IPR051541">
    <property type="entry name" value="PTS_SugarTrans_NitroReg"/>
</dbReference>
<dbReference type="Gene3D" id="3.40.930.10">
    <property type="entry name" value="Mannitol-specific EII, Chain A"/>
    <property type="match status" value="1"/>
</dbReference>
<dbReference type="RefSeq" id="WP_123086165.1">
    <property type="nucleotide sequence ID" value="NZ_RIBS01000001.1"/>
</dbReference>
<proteinExistence type="predicted"/>
<protein>
    <submittedName>
        <fullName evidence="2">PTS sugar transporter subunit IIA</fullName>
    </submittedName>
</protein>
<keyword evidence="3" id="KW-1185">Reference proteome</keyword>
<dbReference type="PROSITE" id="PS51094">
    <property type="entry name" value="PTS_EIIA_TYPE_2"/>
    <property type="match status" value="1"/>
</dbReference>
<dbReference type="OrthoDB" id="95460at2"/>
<keyword evidence="2" id="KW-0762">Sugar transport</keyword>